<dbReference type="GO" id="GO:0006281">
    <property type="term" value="P:DNA repair"/>
    <property type="evidence" value="ECO:0007669"/>
    <property type="project" value="UniProtKB-KW"/>
</dbReference>
<organism evidence="9 10">
    <name type="scientific">Triparma laevis f. longispina</name>
    <dbReference type="NCBI Taxonomy" id="1714387"/>
    <lineage>
        <taxon>Eukaryota</taxon>
        <taxon>Sar</taxon>
        <taxon>Stramenopiles</taxon>
        <taxon>Ochrophyta</taxon>
        <taxon>Bolidophyceae</taxon>
        <taxon>Parmales</taxon>
        <taxon>Triparmaceae</taxon>
        <taxon>Triparma</taxon>
    </lineage>
</organism>
<evidence type="ECO:0000313" key="9">
    <source>
        <dbReference type="EMBL" id="GMI17023.1"/>
    </source>
</evidence>
<reference evidence="10" key="1">
    <citation type="journal article" date="2023" name="Commun. Biol.">
        <title>Genome analysis of Parmales, the sister group of diatoms, reveals the evolutionary specialization of diatoms from phago-mixotrophs to photoautotrophs.</title>
        <authorList>
            <person name="Ban H."/>
            <person name="Sato S."/>
            <person name="Yoshikawa S."/>
            <person name="Yamada K."/>
            <person name="Nakamura Y."/>
            <person name="Ichinomiya M."/>
            <person name="Sato N."/>
            <person name="Blanc-Mathieu R."/>
            <person name="Endo H."/>
            <person name="Kuwata A."/>
            <person name="Ogata H."/>
        </authorList>
    </citation>
    <scope>NUCLEOTIDE SEQUENCE [LARGE SCALE GENOMIC DNA]</scope>
    <source>
        <strain evidence="10">NIES 3700</strain>
    </source>
</reference>
<dbReference type="SMART" id="SM00368">
    <property type="entry name" value="LRR_RI"/>
    <property type="match status" value="4"/>
</dbReference>
<dbReference type="Gene3D" id="1.25.40.10">
    <property type="entry name" value="Tetratricopeptide repeat domain"/>
    <property type="match status" value="1"/>
</dbReference>
<dbReference type="InterPro" id="IPR011990">
    <property type="entry name" value="TPR-like_helical_dom_sf"/>
</dbReference>
<dbReference type="Proteomes" id="UP001165122">
    <property type="component" value="Unassembled WGS sequence"/>
</dbReference>
<evidence type="ECO:0000256" key="4">
    <source>
        <dbReference type="ARBA" id="ARBA00022763"/>
    </source>
</evidence>
<feature type="region of interest" description="Disordered" evidence="8">
    <location>
        <begin position="1243"/>
        <end position="1270"/>
    </location>
</feature>
<dbReference type="PROSITE" id="PS50005">
    <property type="entry name" value="TPR"/>
    <property type="match status" value="1"/>
</dbReference>
<dbReference type="GO" id="GO:0006325">
    <property type="term" value="P:chromatin organization"/>
    <property type="evidence" value="ECO:0007669"/>
    <property type="project" value="UniProtKB-KW"/>
</dbReference>
<feature type="region of interest" description="Disordered" evidence="8">
    <location>
        <begin position="1"/>
        <end position="36"/>
    </location>
</feature>
<dbReference type="InterPro" id="IPR052394">
    <property type="entry name" value="LRR-containing"/>
</dbReference>
<evidence type="ECO:0000256" key="2">
    <source>
        <dbReference type="ARBA" id="ARBA00010999"/>
    </source>
</evidence>
<protein>
    <submittedName>
        <fullName evidence="9">Uncharacterized protein</fullName>
    </submittedName>
</protein>
<dbReference type="EMBL" id="BRXW01000274">
    <property type="protein sequence ID" value="GMI17023.1"/>
    <property type="molecule type" value="Genomic_DNA"/>
</dbReference>
<evidence type="ECO:0000256" key="7">
    <source>
        <dbReference type="PROSITE-ProRule" id="PRU00339"/>
    </source>
</evidence>
<evidence type="ECO:0000256" key="1">
    <source>
        <dbReference type="ARBA" id="ARBA00004286"/>
    </source>
</evidence>
<dbReference type="InterPro" id="IPR032675">
    <property type="entry name" value="LRR_dom_sf"/>
</dbReference>
<name>A0A9W7FRN7_9STRA</name>
<sequence length="1270" mass="147865">MALKKAKSKKGKKGKKGKVPLVDELGKKNKDDGKLTKKQLAAKKKALAEDAASHDFEVALKDRQNRSTRNTRGTINIRVFEEMQAAERCRLWKWACRMEIKKIYLKKINVLQEEINRAITAAGESNDALSSTGSGGTTHLSKVITKLQAVNGEKIAGHHQRLGKMYFEDEDWTNCEHNLKACIKFWPKKVSNITLLSECYTSMFKSTSNFSYLENAKQTLGLVLSRMRITPFTISQFPKSIYALARVYETYGSFEGALEMYGRILEMFPKYNKYQKVLYRCCVVMLHLSNLDNAKVSDLLSKSVEMMKYILENFNIDLSNLDKSDCCLLYARILQAQDRNYNGSSGNVQLINATMSELFYIRKAKKLTGRLTSHVLYFKQPIVWSTMAQEYASQDEPTLSVNMYDECIQLMKKSSKPSLSTEFLLDIATQYAKFQENETAVEYAQGAWMENRFDPRARQLLAGWSEDFKWYFQTQEAGAKRMQRKWKTRIWSRTYYWRYHKICVDRWEQKLKRRHFDIRTREKLAYFAKNKWRGLFIYEEAMATRIQKFYRAVQMKWLWMSGKRAKHKTELAGVYKRWRRHPYDLELRAQCIVAAAHKFTPATHNIKKLPERFENENRAALLLQRTARVWHAKAIIRDLMEKRRVHREKLQKEKAWMIQMEARRYNARRELKRRWLEYDERWEAAIFLQNYWRTSQQTMAFVMKALKKKKQREDIVARIEATNRMIATWRMIMTWRLVRIVWKNAATKIEKVVRGGADRRHVRRLRYMYAVRIQRAWHCKVENDYLKILLQRLKTEQERKPPEVTLWVNRRINAAKKGANSVPGEGEYRYSNPGMVKSSKDFAKVLHQKRIVFDGSFCRGLQSCDFDSADCVMLGNVMSNPDCRIEDLVLSRATSMKSKGLNALAEALVFNKSVTTLGLVDCDVGYENGLDRLFDVMTTKNFNVNSLILDRGGKKFADEGGLRSARLIEDFFLLQFGNLVTLSLNSNCITDVSGVEIGRAIGKNHNLQTLLLADNQISDDGAFEIGNSLQGNKTLQRLDLSKNYVQNRGGVRIAEVLRDDNRTIRYLNLSYNLISDKVVPLFREVIKTNRRLDNFLFAGNQFRTKFLNSLQAVWDKKMEKIEQKKEELEGDNSYLKTYESVRRRIKERSRNKNLLSPKSFKKTQREGIESVLEKEGFFGGGEQSNPKAAVRVADWLSPGGGGWKGDYKTKLQPLPFYRGEGVPKEDEVRELFSETMGELAVKERNRNKAKRASRLVRQPEIGENKMKVTV</sequence>
<dbReference type="PANTHER" id="PTHR24114:SF2">
    <property type="entry name" value="F-BOX DOMAIN-CONTAINING PROTEIN-RELATED"/>
    <property type="match status" value="1"/>
</dbReference>
<proteinExistence type="inferred from homology"/>
<dbReference type="SUPFAM" id="SSF48452">
    <property type="entry name" value="TPR-like"/>
    <property type="match status" value="1"/>
</dbReference>
<dbReference type="Gene3D" id="3.80.10.10">
    <property type="entry name" value="Ribonuclease Inhibitor"/>
    <property type="match status" value="2"/>
</dbReference>
<dbReference type="PROSITE" id="PS50096">
    <property type="entry name" value="IQ"/>
    <property type="match status" value="2"/>
</dbReference>
<dbReference type="InterPro" id="IPR019734">
    <property type="entry name" value="TPR_rpt"/>
</dbReference>
<evidence type="ECO:0000313" key="10">
    <source>
        <dbReference type="Proteomes" id="UP001165122"/>
    </source>
</evidence>
<dbReference type="PANTHER" id="PTHR24114">
    <property type="entry name" value="LEUCINE RICH REPEAT FAMILY PROTEIN"/>
    <property type="match status" value="1"/>
</dbReference>
<keyword evidence="6" id="KW-0234">DNA repair</keyword>
<comment type="caution">
    <text evidence="9">The sequence shown here is derived from an EMBL/GenBank/DDBJ whole genome shotgun (WGS) entry which is preliminary data.</text>
</comment>
<comment type="subcellular location">
    <subcellularLocation>
        <location evidence="1">Chromosome</location>
    </subcellularLocation>
</comment>
<keyword evidence="4" id="KW-0227">DNA damage</keyword>
<dbReference type="PROSITE" id="PS51450">
    <property type="entry name" value="LRR"/>
    <property type="match status" value="1"/>
</dbReference>
<feature type="repeat" description="TPR" evidence="7">
    <location>
        <begin position="238"/>
        <end position="271"/>
    </location>
</feature>
<feature type="compositionally biased region" description="Basic residues" evidence="8">
    <location>
        <begin position="1"/>
        <end position="18"/>
    </location>
</feature>
<dbReference type="SUPFAM" id="SSF52047">
    <property type="entry name" value="RNI-like"/>
    <property type="match status" value="1"/>
</dbReference>
<dbReference type="OrthoDB" id="120976at2759"/>
<keyword evidence="5" id="KW-0156">Chromatin regulator</keyword>
<dbReference type="AlphaFoldDB" id="A0A9W7FRN7"/>
<evidence type="ECO:0000256" key="6">
    <source>
        <dbReference type="ARBA" id="ARBA00023204"/>
    </source>
</evidence>
<accession>A0A9W7FRN7</accession>
<dbReference type="SMART" id="SM00028">
    <property type="entry name" value="TPR"/>
    <property type="match status" value="3"/>
</dbReference>
<dbReference type="Pfam" id="PF13516">
    <property type="entry name" value="LRR_6"/>
    <property type="match status" value="3"/>
</dbReference>
<keyword evidence="3" id="KW-0158">Chromosome</keyword>
<evidence type="ECO:0000256" key="5">
    <source>
        <dbReference type="ARBA" id="ARBA00022853"/>
    </source>
</evidence>
<dbReference type="GO" id="GO:0005694">
    <property type="term" value="C:chromosome"/>
    <property type="evidence" value="ECO:0007669"/>
    <property type="project" value="UniProtKB-SubCell"/>
</dbReference>
<keyword evidence="10" id="KW-1185">Reference proteome</keyword>
<keyword evidence="7" id="KW-0802">TPR repeat</keyword>
<evidence type="ECO:0000256" key="3">
    <source>
        <dbReference type="ARBA" id="ARBA00022454"/>
    </source>
</evidence>
<feature type="compositionally biased region" description="Basic and acidic residues" evidence="8">
    <location>
        <begin position="1260"/>
        <end position="1270"/>
    </location>
</feature>
<feature type="compositionally biased region" description="Basic and acidic residues" evidence="8">
    <location>
        <begin position="24"/>
        <end position="35"/>
    </location>
</feature>
<comment type="similarity">
    <text evidence="2">Belongs to the Tonsoku family.</text>
</comment>
<gene>
    <name evidence="9" type="ORF">TrLO_g15303</name>
</gene>
<evidence type="ECO:0000256" key="8">
    <source>
        <dbReference type="SAM" id="MobiDB-lite"/>
    </source>
</evidence>
<dbReference type="InterPro" id="IPR001611">
    <property type="entry name" value="Leu-rich_rpt"/>
</dbReference>